<dbReference type="SMART" id="SM00516">
    <property type="entry name" value="SEC14"/>
    <property type="match status" value="1"/>
</dbReference>
<evidence type="ECO:0000313" key="2">
    <source>
        <dbReference type="EMBL" id="CAD6214333.1"/>
    </source>
</evidence>
<dbReference type="Gene3D" id="3.40.525.10">
    <property type="entry name" value="CRAL-TRIO lipid binding domain"/>
    <property type="match status" value="2"/>
</dbReference>
<evidence type="ECO:0000259" key="1">
    <source>
        <dbReference type="PROSITE" id="PS50191"/>
    </source>
</evidence>
<dbReference type="Pfam" id="PF00650">
    <property type="entry name" value="CRAL_TRIO"/>
    <property type="match status" value="1"/>
</dbReference>
<name>A0A811N2A1_9POAL</name>
<dbReference type="EMBL" id="CAJGYO010000002">
    <property type="protein sequence ID" value="CAD6214333.1"/>
    <property type="molecule type" value="Genomic_DNA"/>
</dbReference>
<dbReference type="OrthoDB" id="75724at2759"/>
<feature type="domain" description="CRAL-TRIO" evidence="1">
    <location>
        <begin position="123"/>
        <end position="257"/>
    </location>
</feature>
<dbReference type="SMART" id="SM01100">
    <property type="entry name" value="CRAL_TRIO_N"/>
    <property type="match status" value="1"/>
</dbReference>
<dbReference type="AlphaFoldDB" id="A0A811N2A1"/>
<keyword evidence="3" id="KW-1185">Reference proteome</keyword>
<dbReference type="InterPro" id="IPR052578">
    <property type="entry name" value="PI_Transfer_CRAL-TRIO"/>
</dbReference>
<comment type="caution">
    <text evidence="2">The sequence shown here is derived from an EMBL/GenBank/DDBJ whole genome shotgun (WGS) entry which is preliminary data.</text>
</comment>
<dbReference type="Pfam" id="PF03765">
    <property type="entry name" value="CRAL_TRIO_N"/>
    <property type="match status" value="1"/>
</dbReference>
<dbReference type="InterPro" id="IPR036865">
    <property type="entry name" value="CRAL-TRIO_dom_sf"/>
</dbReference>
<dbReference type="SUPFAM" id="SSF52087">
    <property type="entry name" value="CRAL/TRIO domain"/>
    <property type="match status" value="1"/>
</dbReference>
<organism evidence="2 3">
    <name type="scientific">Miscanthus lutarioriparius</name>
    <dbReference type="NCBI Taxonomy" id="422564"/>
    <lineage>
        <taxon>Eukaryota</taxon>
        <taxon>Viridiplantae</taxon>
        <taxon>Streptophyta</taxon>
        <taxon>Embryophyta</taxon>
        <taxon>Tracheophyta</taxon>
        <taxon>Spermatophyta</taxon>
        <taxon>Magnoliopsida</taxon>
        <taxon>Liliopsida</taxon>
        <taxon>Poales</taxon>
        <taxon>Poaceae</taxon>
        <taxon>PACMAD clade</taxon>
        <taxon>Panicoideae</taxon>
        <taxon>Andropogonodae</taxon>
        <taxon>Andropogoneae</taxon>
        <taxon>Saccharinae</taxon>
        <taxon>Miscanthus</taxon>
    </lineage>
</organism>
<proteinExistence type="predicted"/>
<dbReference type="Proteomes" id="UP000604825">
    <property type="component" value="Unassembled WGS sequence"/>
</dbReference>
<gene>
    <name evidence="2" type="ORF">NCGR_LOCUS9755</name>
</gene>
<reference evidence="2" key="1">
    <citation type="submission" date="2020-10" db="EMBL/GenBank/DDBJ databases">
        <authorList>
            <person name="Han B."/>
            <person name="Lu T."/>
            <person name="Zhao Q."/>
            <person name="Huang X."/>
            <person name="Zhao Y."/>
        </authorList>
    </citation>
    <scope>NUCLEOTIDE SEQUENCE</scope>
</reference>
<protein>
    <recommendedName>
        <fullName evidence="1">CRAL-TRIO domain-containing protein</fullName>
    </recommendedName>
</protein>
<dbReference type="PROSITE" id="PS50191">
    <property type="entry name" value="CRAL_TRIO"/>
    <property type="match status" value="1"/>
</dbReference>
<dbReference type="GO" id="GO:0008526">
    <property type="term" value="F:phosphatidylinositol transfer activity"/>
    <property type="evidence" value="ECO:0007669"/>
    <property type="project" value="TreeGrafter"/>
</dbReference>
<dbReference type="InterPro" id="IPR011074">
    <property type="entry name" value="CRAL/TRIO_N_dom"/>
</dbReference>
<sequence>MEWNCCKTNQEDEPTDPFRLGKVTSACVIPFRRGRVEHHWEWKKGIMFRRKHASHFNSNDAEQQEAKIDELKSALGPLSAHGEKYFSDTCLRRYLEARNWNVTKSRKMLEESLKWRATYKPEDIRWNSTSHDGKIRFLVYVLENAILGQHEGQEKMVWLIDFTGWTMAHATPIKTARECTSILQNHYPERLAIAFLFNPPKVFEAFYKAVKYFLDPRSIEKLNFVYLKDEESMKVLYKCIDPEVLPVEFGGKNSVVYNHEEYSKLMLQEDIETSSFWEDDAKTVDHAINGTLVPDVAPQSPLLAAKAS</sequence>
<evidence type="ECO:0000313" key="3">
    <source>
        <dbReference type="Proteomes" id="UP000604825"/>
    </source>
</evidence>
<dbReference type="CDD" id="cd00170">
    <property type="entry name" value="SEC14"/>
    <property type="match status" value="1"/>
</dbReference>
<dbReference type="InterPro" id="IPR001251">
    <property type="entry name" value="CRAL-TRIO_dom"/>
</dbReference>
<dbReference type="InterPro" id="IPR036273">
    <property type="entry name" value="CRAL/TRIO_N_dom_sf"/>
</dbReference>
<dbReference type="SUPFAM" id="SSF46938">
    <property type="entry name" value="CRAL/TRIO N-terminal domain"/>
    <property type="match status" value="1"/>
</dbReference>
<accession>A0A811N2A1</accession>
<dbReference type="PANTHER" id="PTHR45824:SF14">
    <property type="entry name" value="SEC14P-LIKE PHOSPHATIDYLINOSITOL TRANSFER FAMILY PROTEIN"/>
    <property type="match status" value="1"/>
</dbReference>
<dbReference type="PANTHER" id="PTHR45824">
    <property type="entry name" value="GH16843P"/>
    <property type="match status" value="1"/>
</dbReference>